<feature type="transmembrane region" description="Helical" evidence="2">
    <location>
        <begin position="67"/>
        <end position="85"/>
    </location>
</feature>
<keyword evidence="2" id="KW-1133">Transmembrane helix</keyword>
<dbReference type="PATRIC" id="fig|1454004.3.peg.4010"/>
<dbReference type="AlphaFoldDB" id="A0A011Q565"/>
<feature type="transmembrane region" description="Helical" evidence="2">
    <location>
        <begin position="223"/>
        <end position="243"/>
    </location>
</feature>
<dbReference type="Proteomes" id="UP000022141">
    <property type="component" value="Unassembled WGS sequence"/>
</dbReference>
<evidence type="ECO:0000313" key="3">
    <source>
        <dbReference type="EMBL" id="EXI84310.1"/>
    </source>
</evidence>
<feature type="region of interest" description="Disordered" evidence="1">
    <location>
        <begin position="332"/>
        <end position="354"/>
    </location>
</feature>
<dbReference type="EMBL" id="JEMY01000071">
    <property type="protein sequence ID" value="EXI84310.1"/>
    <property type="molecule type" value="Genomic_DNA"/>
</dbReference>
<keyword evidence="4" id="KW-1185">Reference proteome</keyword>
<name>A0A011Q565_ACCRE</name>
<feature type="transmembrane region" description="Helical" evidence="2">
    <location>
        <begin position="97"/>
        <end position="114"/>
    </location>
</feature>
<evidence type="ECO:0000313" key="4">
    <source>
        <dbReference type="Proteomes" id="UP000022141"/>
    </source>
</evidence>
<evidence type="ECO:0000256" key="1">
    <source>
        <dbReference type="SAM" id="MobiDB-lite"/>
    </source>
</evidence>
<organism evidence="3 4">
    <name type="scientific">Accumulibacter regalis</name>
    <dbReference type="NCBI Taxonomy" id="522306"/>
    <lineage>
        <taxon>Bacteria</taxon>
        <taxon>Pseudomonadati</taxon>
        <taxon>Pseudomonadota</taxon>
        <taxon>Betaproteobacteria</taxon>
        <taxon>Candidatus Accumulibacter</taxon>
    </lineage>
</organism>
<protein>
    <recommendedName>
        <fullName evidence="5">DUF2157 domain-containing protein</fullName>
    </recommendedName>
</protein>
<proteinExistence type="predicted"/>
<feature type="compositionally biased region" description="Gly residues" evidence="1">
    <location>
        <begin position="339"/>
        <end position="354"/>
    </location>
</feature>
<evidence type="ECO:0000256" key="2">
    <source>
        <dbReference type="SAM" id="Phobius"/>
    </source>
</evidence>
<dbReference type="STRING" id="1454004.AW11_03907"/>
<reference evidence="3" key="1">
    <citation type="submission" date="2014-02" db="EMBL/GenBank/DDBJ databases">
        <title>Expanding our view of genomic diversity in Candidatus Accumulibacter clades.</title>
        <authorList>
            <person name="Skennerton C.T."/>
            <person name="Barr J.J."/>
            <person name="Slater F.R."/>
            <person name="Bond P.L."/>
            <person name="Tyson G.W."/>
        </authorList>
    </citation>
    <scope>NUCLEOTIDE SEQUENCE [LARGE SCALE GENOMIC DNA]</scope>
</reference>
<keyword evidence="2" id="KW-0812">Transmembrane</keyword>
<feature type="transmembrane region" description="Helical" evidence="2">
    <location>
        <begin position="171"/>
        <end position="187"/>
    </location>
</feature>
<accession>A0A011Q565</accession>
<comment type="caution">
    <text evidence="3">The sequence shown here is derived from an EMBL/GenBank/DDBJ whole genome shotgun (WGS) entry which is preliminary data.</text>
</comment>
<feature type="transmembrane region" description="Helical" evidence="2">
    <location>
        <begin position="250"/>
        <end position="271"/>
    </location>
</feature>
<feature type="transmembrane region" description="Helical" evidence="2">
    <location>
        <begin position="41"/>
        <end position="61"/>
    </location>
</feature>
<gene>
    <name evidence="3" type="ORF">AW11_03907</name>
</gene>
<feature type="transmembrane region" description="Helical" evidence="2">
    <location>
        <begin position="145"/>
        <end position="165"/>
    </location>
</feature>
<evidence type="ECO:0008006" key="5">
    <source>
        <dbReference type="Google" id="ProtNLM"/>
    </source>
</evidence>
<sequence length="354" mass="37324">MIIVRPTVSEERWLALADRYPALQASVEQLGKGGGWKTSTWLGRCLGFVLGLAGTGMLAGVLSYAPAPWLVGGLMLVVVAEWMVAQRRVFRSGVEEALYLCGTVAIVVELLVWSTGNNNALDVALIATAVLLVGWRLLNPLFTTLAAAGYSLAIAVIDGSLFGGSMYTREAAAACVLLAVGALVAGGRKWRRPSHDRMFDGLVIAMPWLAHGWLVQYNGSSTVATHGVALAMALAFLVVNLFVGVKRRQHAPLIGTLGNLACVAYSTYRLMPWPMHWQLIAAGAVLLAVVVLLERLLRHRSKGITSRAIEESSSVDFVQVVGAVHLSPAAGSPAPAGVQGQGGEFGGGGASGRF</sequence>
<keyword evidence="2" id="KW-0472">Membrane</keyword>
<feature type="transmembrane region" description="Helical" evidence="2">
    <location>
        <begin position="277"/>
        <end position="297"/>
    </location>
</feature>